<accession>A0AAD7MUA1</accession>
<evidence type="ECO:0000313" key="1">
    <source>
        <dbReference type="EMBL" id="KAJ7732443.1"/>
    </source>
</evidence>
<keyword evidence="2" id="KW-1185">Reference proteome</keyword>
<comment type="caution">
    <text evidence="1">The sequence shown here is derived from an EMBL/GenBank/DDBJ whole genome shotgun (WGS) entry which is preliminary data.</text>
</comment>
<dbReference type="Proteomes" id="UP001215598">
    <property type="component" value="Unassembled WGS sequence"/>
</dbReference>
<evidence type="ECO:0000313" key="2">
    <source>
        <dbReference type="Proteomes" id="UP001215598"/>
    </source>
</evidence>
<reference evidence="1" key="1">
    <citation type="submission" date="2023-03" db="EMBL/GenBank/DDBJ databases">
        <title>Massive genome expansion in bonnet fungi (Mycena s.s.) driven by repeated elements and novel gene families across ecological guilds.</title>
        <authorList>
            <consortium name="Lawrence Berkeley National Laboratory"/>
            <person name="Harder C.B."/>
            <person name="Miyauchi S."/>
            <person name="Viragh M."/>
            <person name="Kuo A."/>
            <person name="Thoen E."/>
            <person name="Andreopoulos B."/>
            <person name="Lu D."/>
            <person name="Skrede I."/>
            <person name="Drula E."/>
            <person name="Henrissat B."/>
            <person name="Morin E."/>
            <person name="Kohler A."/>
            <person name="Barry K."/>
            <person name="LaButti K."/>
            <person name="Morin E."/>
            <person name="Salamov A."/>
            <person name="Lipzen A."/>
            <person name="Mereny Z."/>
            <person name="Hegedus B."/>
            <person name="Baldrian P."/>
            <person name="Stursova M."/>
            <person name="Weitz H."/>
            <person name="Taylor A."/>
            <person name="Grigoriev I.V."/>
            <person name="Nagy L.G."/>
            <person name="Martin F."/>
            <person name="Kauserud H."/>
        </authorList>
    </citation>
    <scope>NUCLEOTIDE SEQUENCE</scope>
    <source>
        <strain evidence="1">CBHHK182m</strain>
    </source>
</reference>
<proteinExistence type="predicted"/>
<name>A0AAD7MUA1_9AGAR</name>
<dbReference type="AlphaFoldDB" id="A0AAD7MUA1"/>
<organism evidence="1 2">
    <name type="scientific">Mycena metata</name>
    <dbReference type="NCBI Taxonomy" id="1033252"/>
    <lineage>
        <taxon>Eukaryota</taxon>
        <taxon>Fungi</taxon>
        <taxon>Dikarya</taxon>
        <taxon>Basidiomycota</taxon>
        <taxon>Agaricomycotina</taxon>
        <taxon>Agaricomycetes</taxon>
        <taxon>Agaricomycetidae</taxon>
        <taxon>Agaricales</taxon>
        <taxon>Marasmiineae</taxon>
        <taxon>Mycenaceae</taxon>
        <taxon>Mycena</taxon>
    </lineage>
</organism>
<protein>
    <submittedName>
        <fullName evidence="1">Uncharacterized protein</fullName>
    </submittedName>
</protein>
<dbReference type="EMBL" id="JARKIB010000145">
    <property type="protein sequence ID" value="KAJ7732443.1"/>
    <property type="molecule type" value="Genomic_DNA"/>
</dbReference>
<gene>
    <name evidence="1" type="ORF">B0H16DRAFT_1581469</name>
</gene>
<sequence length="86" mass="9517">MIGRTEVKSLFLLSSMSTSVCLQNVFKILSTAIQALSFTTSKPPAQDIVYLWCSLIHLPLHHWSLNPCLHCPLSACPIHTAGQQQI</sequence>